<evidence type="ECO:0000313" key="6">
    <source>
        <dbReference type="Proteomes" id="UP000323380"/>
    </source>
</evidence>
<dbReference type="AlphaFoldDB" id="A0A5D0NMX2"/>
<dbReference type="Gene3D" id="3.40.50.1820">
    <property type="entry name" value="alpha/beta hydrolase"/>
    <property type="match status" value="1"/>
</dbReference>
<dbReference type="Proteomes" id="UP000323380">
    <property type="component" value="Unassembled WGS sequence"/>
</dbReference>
<dbReference type="InterPro" id="IPR019826">
    <property type="entry name" value="Carboxylesterase_B_AS"/>
</dbReference>
<evidence type="ECO:0000256" key="2">
    <source>
        <dbReference type="ARBA" id="ARBA00022801"/>
    </source>
</evidence>
<evidence type="ECO:0000256" key="1">
    <source>
        <dbReference type="ARBA" id="ARBA00005964"/>
    </source>
</evidence>
<dbReference type="STRING" id="1220554.GCA_001552135_05287"/>
<feature type="domain" description="Carboxylesterase type B" evidence="4">
    <location>
        <begin position="51"/>
        <end position="539"/>
    </location>
</feature>
<dbReference type="RefSeq" id="WP_067896788.1">
    <property type="nucleotide sequence ID" value="NZ_VSFG01000003.1"/>
</dbReference>
<feature type="signal peptide" evidence="3">
    <location>
        <begin position="1"/>
        <end position="35"/>
    </location>
</feature>
<protein>
    <recommendedName>
        <fullName evidence="3">Carboxylic ester hydrolase</fullName>
        <ecNumber evidence="3">3.1.1.-</ecNumber>
    </recommendedName>
</protein>
<keyword evidence="3" id="KW-0732">Signal</keyword>
<dbReference type="EMBL" id="VSFG01000003">
    <property type="protein sequence ID" value="TYB45341.1"/>
    <property type="molecule type" value="Genomic_DNA"/>
</dbReference>
<dbReference type="GO" id="GO:0016787">
    <property type="term" value="F:hydrolase activity"/>
    <property type="evidence" value="ECO:0007669"/>
    <property type="project" value="UniProtKB-KW"/>
</dbReference>
<comment type="caution">
    <text evidence="5">The sequence shown here is derived from an EMBL/GenBank/DDBJ whole genome shotgun (WGS) entry which is preliminary data.</text>
</comment>
<organism evidence="5 6">
    <name type="scientific">Actinomadura chibensis</name>
    <dbReference type="NCBI Taxonomy" id="392828"/>
    <lineage>
        <taxon>Bacteria</taxon>
        <taxon>Bacillati</taxon>
        <taxon>Actinomycetota</taxon>
        <taxon>Actinomycetes</taxon>
        <taxon>Streptosporangiales</taxon>
        <taxon>Thermomonosporaceae</taxon>
        <taxon>Actinomadura</taxon>
    </lineage>
</organism>
<dbReference type="InterPro" id="IPR050309">
    <property type="entry name" value="Type-B_Carboxylest/Lipase"/>
</dbReference>
<evidence type="ECO:0000259" key="4">
    <source>
        <dbReference type="Pfam" id="PF00135"/>
    </source>
</evidence>
<evidence type="ECO:0000256" key="3">
    <source>
        <dbReference type="RuleBase" id="RU361235"/>
    </source>
</evidence>
<dbReference type="InterPro" id="IPR002018">
    <property type="entry name" value="CarbesteraseB"/>
</dbReference>
<dbReference type="EC" id="3.1.1.-" evidence="3"/>
<dbReference type="PROSITE" id="PS00122">
    <property type="entry name" value="CARBOXYLESTERASE_B_1"/>
    <property type="match status" value="1"/>
</dbReference>
<dbReference type="InterPro" id="IPR006311">
    <property type="entry name" value="TAT_signal"/>
</dbReference>
<dbReference type="PROSITE" id="PS51318">
    <property type="entry name" value="TAT"/>
    <property type="match status" value="1"/>
</dbReference>
<dbReference type="InterPro" id="IPR029058">
    <property type="entry name" value="AB_hydrolase_fold"/>
</dbReference>
<keyword evidence="2 3" id="KW-0378">Hydrolase</keyword>
<feature type="chain" id="PRO_5023154066" description="Carboxylic ester hydrolase" evidence="3">
    <location>
        <begin position="36"/>
        <end position="547"/>
    </location>
</feature>
<dbReference type="SUPFAM" id="SSF53474">
    <property type="entry name" value="alpha/beta-Hydrolases"/>
    <property type="match status" value="1"/>
</dbReference>
<keyword evidence="6" id="KW-1185">Reference proteome</keyword>
<evidence type="ECO:0000313" key="5">
    <source>
        <dbReference type="EMBL" id="TYB45341.1"/>
    </source>
</evidence>
<gene>
    <name evidence="5" type="ORF">FXF69_17990</name>
</gene>
<sequence length="547" mass="57612">MKTPGKAPGRTRRWLLPAVGAAVVALTPAIPAAMADDGGGAAKVAACSDGTTVTTDKGPVCGTIADGVKTWLGVPYAAPPLANLRWAAPQPHAAWTTPIQATDQGQPCAQPAGLGNQSTNEDCLKVNITAPQNATGPLPVMVELHGGGFRFGGPSDGKTLVKAGPVIHVGVRYRLNVMGFLAHKGFGEHAGNYAFRDQQAALRWVQTNIAKFGGDPKNVTIFGASAGGSSVCANAVSPGSKGLFQKGIPQSGEYNSRLGNDVQWQPQDCAAKLPTEAEAQAAGDRFAAAVGCGNVADAAACLRAVPVEKLLQQSGRGVGADVGTQGPVVDGEVLPQSPGQAFADGNINDIVMMHGVNRDETQLPAATTPEQYKTNVQQQYGPIADQVMKLYPIERFPDPTGFIAYRTIVADSNSVCPALVIDQRMAKKIKVYAWQNDNADAPPMFFLDKTKPNGAYHISESMYLSPMPNQAELTPNQKALAAQVVSQWTGFARTGTPEVPGTPAWTPFTTSDNAVLSLVSAGDSELTREISRQHHCDFWSKYVAFKK</sequence>
<proteinExistence type="inferred from homology"/>
<accession>A0A5D0NMX2</accession>
<reference evidence="5 6" key="1">
    <citation type="submission" date="2019-08" db="EMBL/GenBank/DDBJ databases">
        <title>Actinomadura sp. nov. CYP1-5 isolated from mountain soil.</title>
        <authorList>
            <person name="Songsumanus A."/>
            <person name="Kuncharoen N."/>
            <person name="Kudo T."/>
            <person name="Yuki M."/>
            <person name="Igarashi Y."/>
            <person name="Tanasupawat S."/>
        </authorList>
    </citation>
    <scope>NUCLEOTIDE SEQUENCE [LARGE SCALE GENOMIC DNA]</scope>
    <source>
        <strain evidence="5 6">JCM 14158</strain>
    </source>
</reference>
<comment type="similarity">
    <text evidence="1 3">Belongs to the type-B carboxylesterase/lipase family.</text>
</comment>
<dbReference type="Pfam" id="PF00135">
    <property type="entry name" value="COesterase"/>
    <property type="match status" value="1"/>
</dbReference>
<dbReference type="PANTHER" id="PTHR11559">
    <property type="entry name" value="CARBOXYLESTERASE"/>
    <property type="match status" value="1"/>
</dbReference>
<name>A0A5D0NMX2_9ACTN</name>